<evidence type="ECO:0000256" key="6">
    <source>
        <dbReference type="ARBA" id="ARBA00022729"/>
    </source>
</evidence>
<feature type="compositionally biased region" description="Basic and acidic residues" evidence="18">
    <location>
        <begin position="563"/>
        <end position="605"/>
    </location>
</feature>
<feature type="binding site" evidence="16">
    <location>
        <position position="310"/>
    </location>
    <ligand>
        <name>Zn(2+)</name>
        <dbReference type="ChEBI" id="CHEBI:29105"/>
        <note>catalytic</note>
    </ligand>
</feature>
<evidence type="ECO:0000256" key="10">
    <source>
        <dbReference type="ARBA" id="ARBA00023049"/>
    </source>
</evidence>
<accession>A0A1X0NFS0</accession>
<dbReference type="RefSeq" id="XP_028877507.1">
    <property type="nucleotide sequence ID" value="XM_029031193.1"/>
</dbReference>
<dbReference type="PANTHER" id="PTHR10942:SF0">
    <property type="entry name" value="LEISHMANOLYSIN-LIKE PEPTIDASE"/>
    <property type="match status" value="1"/>
</dbReference>
<comment type="similarity">
    <text evidence="3 17">Belongs to the peptidase M8 family.</text>
</comment>
<dbReference type="Pfam" id="PF01457">
    <property type="entry name" value="Peptidase_M8"/>
    <property type="match status" value="1"/>
</dbReference>
<evidence type="ECO:0000256" key="17">
    <source>
        <dbReference type="RuleBase" id="RU366077"/>
    </source>
</evidence>
<evidence type="ECO:0000256" key="8">
    <source>
        <dbReference type="ARBA" id="ARBA00022833"/>
    </source>
</evidence>
<dbReference type="OrthoDB" id="527990at2759"/>
<evidence type="ECO:0000313" key="19">
    <source>
        <dbReference type="EMBL" id="ORC83441.1"/>
    </source>
</evidence>
<dbReference type="Gene3D" id="2.10.55.10">
    <property type="entry name" value="Leishmanolysin domain 3"/>
    <property type="match status" value="1"/>
</dbReference>
<feature type="active site" evidence="15">
    <location>
        <position position="239"/>
    </location>
</feature>
<dbReference type="PRINTS" id="PR00782">
    <property type="entry name" value="LSHMANOLYSIN"/>
</dbReference>
<feature type="signal peptide" evidence="17">
    <location>
        <begin position="1"/>
        <end position="26"/>
    </location>
</feature>
<protein>
    <recommendedName>
        <fullName evidence="17">Leishmanolysin-like peptidase</fullName>
        <ecNumber evidence="17">3.4.24.-</ecNumber>
    </recommendedName>
</protein>
<keyword evidence="13" id="KW-1015">Disulfide bond</keyword>
<evidence type="ECO:0000256" key="18">
    <source>
        <dbReference type="SAM" id="MobiDB-lite"/>
    </source>
</evidence>
<dbReference type="GO" id="GO:0046872">
    <property type="term" value="F:metal ion binding"/>
    <property type="evidence" value="ECO:0007669"/>
    <property type="project" value="UniProtKB-KW"/>
</dbReference>
<evidence type="ECO:0000256" key="5">
    <source>
        <dbReference type="ARBA" id="ARBA00022723"/>
    </source>
</evidence>
<organism evidence="19 20">
    <name type="scientific">Trypanosoma theileri</name>
    <dbReference type="NCBI Taxonomy" id="67003"/>
    <lineage>
        <taxon>Eukaryota</taxon>
        <taxon>Discoba</taxon>
        <taxon>Euglenozoa</taxon>
        <taxon>Kinetoplastea</taxon>
        <taxon>Metakinetoplastina</taxon>
        <taxon>Trypanosomatida</taxon>
        <taxon>Trypanosomatidae</taxon>
        <taxon>Trypanosoma</taxon>
    </lineage>
</organism>
<dbReference type="GO" id="GO:0007155">
    <property type="term" value="P:cell adhesion"/>
    <property type="evidence" value="ECO:0007669"/>
    <property type="project" value="UniProtKB-KW"/>
</dbReference>
<feature type="region of interest" description="Disordered" evidence="18">
    <location>
        <begin position="563"/>
        <end position="812"/>
    </location>
</feature>
<evidence type="ECO:0000256" key="16">
    <source>
        <dbReference type="PIRSR" id="PIRSR601577-2"/>
    </source>
</evidence>
<feature type="compositionally biased region" description="Low complexity" evidence="18">
    <location>
        <begin position="790"/>
        <end position="804"/>
    </location>
</feature>
<dbReference type="Gene3D" id="3.10.170.20">
    <property type="match status" value="1"/>
</dbReference>
<dbReference type="GO" id="GO:0005737">
    <property type="term" value="C:cytoplasm"/>
    <property type="evidence" value="ECO:0007669"/>
    <property type="project" value="TreeGrafter"/>
</dbReference>
<dbReference type="InterPro" id="IPR001577">
    <property type="entry name" value="Peptidase_M8"/>
</dbReference>
<evidence type="ECO:0000256" key="1">
    <source>
        <dbReference type="ARBA" id="ARBA00001249"/>
    </source>
</evidence>
<dbReference type="VEuPathDB" id="TriTrypDB:TM35_000701050"/>
<dbReference type="Proteomes" id="UP000192257">
    <property type="component" value="Unassembled WGS sequence"/>
</dbReference>
<feature type="binding site" evidence="16">
    <location>
        <position position="242"/>
    </location>
    <ligand>
        <name>Zn(2+)</name>
        <dbReference type="ChEBI" id="CHEBI:29105"/>
        <note>catalytic</note>
    </ligand>
</feature>
<keyword evidence="10 16" id="KW-0482">Metalloprotease</keyword>
<reference evidence="19 20" key="1">
    <citation type="submission" date="2017-03" db="EMBL/GenBank/DDBJ databases">
        <title>An alternative strategy for trypanosome survival in the mammalian bloodstream revealed through genome and transcriptome analysis of the ubiquitous bovine parasite Trypanosoma (Megatrypanum) theileri.</title>
        <authorList>
            <person name="Kelly S."/>
            <person name="Ivens A."/>
            <person name="Mott A."/>
            <person name="O'Neill E."/>
            <person name="Emms D."/>
            <person name="Macleod O."/>
            <person name="Voorheis P."/>
            <person name="Matthews J."/>
            <person name="Matthews K."/>
            <person name="Carrington M."/>
        </authorList>
    </citation>
    <scope>NUCLEOTIDE SEQUENCE [LARGE SCALE GENOMIC DNA]</scope>
    <source>
        <strain evidence="19">Edinburgh</strain>
    </source>
</reference>
<dbReference type="SUPFAM" id="SSF55486">
    <property type="entry name" value="Metalloproteases ('zincins'), catalytic domain"/>
    <property type="match status" value="1"/>
</dbReference>
<evidence type="ECO:0000256" key="3">
    <source>
        <dbReference type="ARBA" id="ARBA00005860"/>
    </source>
</evidence>
<evidence type="ECO:0000256" key="7">
    <source>
        <dbReference type="ARBA" id="ARBA00022801"/>
    </source>
</evidence>
<evidence type="ECO:0000256" key="2">
    <source>
        <dbReference type="ARBA" id="ARBA00004370"/>
    </source>
</evidence>
<keyword evidence="7 17" id="KW-0378">Hydrolase</keyword>
<name>A0A1X0NFS0_9TRYP</name>
<dbReference type="EC" id="3.4.24.-" evidence="17"/>
<keyword evidence="5 16" id="KW-0479">Metal-binding</keyword>
<feature type="chain" id="PRO_5023965650" description="Leishmanolysin-like peptidase" evidence="17">
    <location>
        <begin position="27"/>
        <end position="869"/>
    </location>
</feature>
<feature type="compositionally biased region" description="Polar residues" evidence="18">
    <location>
        <begin position="753"/>
        <end position="782"/>
    </location>
</feature>
<dbReference type="Gene3D" id="2.30.34.10">
    <property type="entry name" value="Leishmanolysin domain 4"/>
    <property type="match status" value="1"/>
</dbReference>
<comment type="subcellular location">
    <subcellularLocation>
        <location evidence="2">Membrane</location>
    </subcellularLocation>
</comment>
<keyword evidence="20" id="KW-1185">Reference proteome</keyword>
<dbReference type="Gene3D" id="3.90.132.10">
    <property type="entry name" value="Leishmanolysin , domain 2"/>
    <property type="match status" value="1"/>
</dbReference>
<dbReference type="AlphaFoldDB" id="A0A1X0NFS0"/>
<evidence type="ECO:0000256" key="12">
    <source>
        <dbReference type="ARBA" id="ARBA00023145"/>
    </source>
</evidence>
<keyword evidence="11" id="KW-0472">Membrane</keyword>
<dbReference type="PANTHER" id="PTHR10942">
    <property type="entry name" value="LEISHMANOLYSIN-LIKE PEPTIDASE"/>
    <property type="match status" value="1"/>
</dbReference>
<dbReference type="GO" id="GO:0016020">
    <property type="term" value="C:membrane"/>
    <property type="evidence" value="ECO:0007669"/>
    <property type="project" value="UniProtKB-SubCell"/>
</dbReference>
<dbReference type="GeneID" id="39990973"/>
<keyword evidence="12" id="KW-0865">Zymogen</keyword>
<evidence type="ECO:0000256" key="14">
    <source>
        <dbReference type="ARBA" id="ARBA00023180"/>
    </source>
</evidence>
<keyword evidence="9" id="KW-0130">Cell adhesion</keyword>
<keyword evidence="4 17" id="KW-0645">Protease</keyword>
<dbReference type="EMBL" id="NBCO01000070">
    <property type="protein sequence ID" value="ORC83441.1"/>
    <property type="molecule type" value="Genomic_DNA"/>
</dbReference>
<proteinExistence type="inferred from homology"/>
<gene>
    <name evidence="19" type="ORF">TM35_000701050</name>
</gene>
<evidence type="ECO:0000256" key="9">
    <source>
        <dbReference type="ARBA" id="ARBA00022889"/>
    </source>
</evidence>
<sequence>VFKKIHMRCLLCTALLLLCCAYGCIAAVVQPLPQRGQGPWDTYTVAEVGSDHVSGKDNFQPIRFAVSAKEFDRVMKYCKHLNGDLDEDQEGDKYDPKKDKEEYGFEIGVKEINDDFCDEEGHNTVTPGKKRTLLREVLPAALKLHSERLSVKREEENLIVRKDKHEFSSKCAKVSIPKQHQEHGVPNVDFVLYVGVTDTSVPVQICSKNEKGRPTSALIKFVPEEIDATRHFIRFAAHEVAHALGFEIETMKEYVKEGNEMAGKKKVSWVTYPTVIKEVNKHYGCPIVEGDSEIKGMALENDATDGAPLHWERRIAKDELMSTYSSSSNGMFYTALTLAVFDSMPFYKAEFKMAESMSWGKDAGCDFLKDGKEKKDEIIQNKPKMFCDEVKPTLQCSSDRLSLGMCSMGTSDVVEIPFEYQKYFGTVLYNSDNDLMDGYPIIKAIPQTSCERDQLDLMPGSDLGKESRCLKGENLTLKEQNKNNLTVGDICAKVKCEKDNNTFKVQYKGSTNWHECKNGKIEVTEGTEFTGGSIVCPTYAEVCTELSSTIDFNITYDEGEKRLMDEEDRREAEEEEEIQRIKVEAEAERNQKEEEHQKVEKEKEVISIQGPSLPPDSEMKENHSKPAEHSAGEISGKQPVASPQAGNQGGAPAEGESEVLSPPASTAPQPAGEENKAPNGNNNNSTALPQEPSSIPPEKNSSEPAKKPEVENMPNTENPKPVASEPIAVSEQPSSIKEEDKNNTTEGIEQVRETSTQPQPQNGNDEGINTTVDPTHSPNSPATVDENKNETTVNTDNNKTNTTTSSIPENVNASATAPATLTGLNNTQMGQVINQATTIAIVGADSSIATSYQIPLLLLFFALVALASP</sequence>
<keyword evidence="14" id="KW-0325">Glycoprotein</keyword>
<comment type="cofactor">
    <cofactor evidence="16 17">
        <name>Zn(2+)</name>
        <dbReference type="ChEBI" id="CHEBI:29105"/>
    </cofactor>
    <text evidence="16 17">Binds 1 zinc ion per subunit.</text>
</comment>
<feature type="binding site" evidence="16">
    <location>
        <position position="238"/>
    </location>
    <ligand>
        <name>Zn(2+)</name>
        <dbReference type="ChEBI" id="CHEBI:29105"/>
        <note>catalytic</note>
    </ligand>
</feature>
<dbReference type="GO" id="GO:0006508">
    <property type="term" value="P:proteolysis"/>
    <property type="evidence" value="ECO:0007669"/>
    <property type="project" value="UniProtKB-KW"/>
</dbReference>
<evidence type="ECO:0000313" key="20">
    <source>
        <dbReference type="Proteomes" id="UP000192257"/>
    </source>
</evidence>
<evidence type="ECO:0000256" key="4">
    <source>
        <dbReference type="ARBA" id="ARBA00022670"/>
    </source>
</evidence>
<evidence type="ECO:0000256" key="11">
    <source>
        <dbReference type="ARBA" id="ARBA00023136"/>
    </source>
</evidence>
<comment type="caution">
    <text evidence="19">The sequence shown here is derived from an EMBL/GenBank/DDBJ whole genome shotgun (WGS) entry which is preliminary data.</text>
</comment>
<evidence type="ECO:0000256" key="15">
    <source>
        <dbReference type="PIRSR" id="PIRSR601577-1"/>
    </source>
</evidence>
<keyword evidence="8 16" id="KW-0862">Zinc</keyword>
<comment type="catalytic activity">
    <reaction evidence="1">
        <text>Preference for hydrophobic residues at P1 and P1' and basic residues at P2' and P3'. A model nonapeptide is cleaved at -Ala-Tyr-|-Leu-Lys-Lys-.</text>
        <dbReference type="EC" id="3.4.24.36"/>
    </reaction>
</comment>
<feature type="compositionally biased region" description="Basic and acidic residues" evidence="18">
    <location>
        <begin position="700"/>
        <end position="710"/>
    </location>
</feature>
<dbReference type="GO" id="GO:0004222">
    <property type="term" value="F:metalloendopeptidase activity"/>
    <property type="evidence" value="ECO:0007669"/>
    <property type="project" value="UniProtKB-UniRule"/>
</dbReference>
<evidence type="ECO:0000256" key="13">
    <source>
        <dbReference type="ARBA" id="ARBA00023157"/>
    </source>
</evidence>
<feature type="non-terminal residue" evidence="19">
    <location>
        <position position="1"/>
    </location>
</feature>
<feature type="compositionally biased region" description="Basic and acidic residues" evidence="18">
    <location>
        <begin position="617"/>
        <end position="631"/>
    </location>
</feature>
<keyword evidence="6 17" id="KW-0732">Signal</keyword>